<dbReference type="STRING" id="551996.SAMN05192573_104234"/>
<reference evidence="2" key="1">
    <citation type="submission" date="2016-10" db="EMBL/GenBank/DDBJ databases">
        <authorList>
            <person name="Varghese N."/>
            <person name="Submissions S."/>
        </authorList>
    </citation>
    <scope>NUCLEOTIDE SEQUENCE [LARGE SCALE GENOMIC DNA]</scope>
    <source>
        <strain evidence="2">Gh-67</strain>
    </source>
</reference>
<keyword evidence="2" id="KW-1185">Reference proteome</keyword>
<proteinExistence type="predicted"/>
<gene>
    <name evidence="1" type="ORF">SAMN05192573_104234</name>
</gene>
<evidence type="ECO:0000313" key="2">
    <source>
        <dbReference type="Proteomes" id="UP000199705"/>
    </source>
</evidence>
<dbReference type="Proteomes" id="UP000199705">
    <property type="component" value="Unassembled WGS sequence"/>
</dbReference>
<dbReference type="AlphaFoldDB" id="A0A1G7VY65"/>
<protein>
    <submittedName>
        <fullName evidence="1">Uncharacterized protein</fullName>
    </submittedName>
</protein>
<accession>A0A1G7VY65</accession>
<organism evidence="1 2">
    <name type="scientific">Mucilaginibacter gossypii</name>
    <dbReference type="NCBI Taxonomy" id="551996"/>
    <lineage>
        <taxon>Bacteria</taxon>
        <taxon>Pseudomonadati</taxon>
        <taxon>Bacteroidota</taxon>
        <taxon>Sphingobacteriia</taxon>
        <taxon>Sphingobacteriales</taxon>
        <taxon>Sphingobacteriaceae</taxon>
        <taxon>Mucilaginibacter</taxon>
    </lineage>
</organism>
<dbReference type="RefSeq" id="WP_176844429.1">
    <property type="nucleotide sequence ID" value="NZ_FNCG01000004.1"/>
</dbReference>
<dbReference type="InterPro" id="IPR020271">
    <property type="entry name" value="Uncharacterised_MJ1172"/>
</dbReference>
<dbReference type="EMBL" id="FNCG01000004">
    <property type="protein sequence ID" value="SDG64692.1"/>
    <property type="molecule type" value="Genomic_DNA"/>
</dbReference>
<evidence type="ECO:0000313" key="1">
    <source>
        <dbReference type="EMBL" id="SDG64692.1"/>
    </source>
</evidence>
<sequence length="52" mass="6116">MKSLIAHPENKEQLDALKKLFKAFNISFDIKKSVKKQKVDKVKDDYSERSFT</sequence>
<dbReference type="Pfam" id="PF10884">
    <property type="entry name" value="DUF2683"/>
    <property type="match status" value="1"/>
</dbReference>
<name>A0A1G7VY65_9SPHI</name>